<comment type="caution">
    <text evidence="2">The sequence shown here is derived from an EMBL/GenBank/DDBJ whole genome shotgun (WGS) entry which is preliminary data.</text>
</comment>
<gene>
    <name evidence="2" type="ORF">V5799_008479</name>
</gene>
<evidence type="ECO:0000256" key="1">
    <source>
        <dbReference type="SAM" id="MobiDB-lite"/>
    </source>
</evidence>
<accession>A0AAQ4FD27</accession>
<name>A0AAQ4FD27_AMBAM</name>
<protein>
    <submittedName>
        <fullName evidence="2">Uncharacterized protein</fullName>
    </submittedName>
</protein>
<feature type="compositionally biased region" description="Polar residues" evidence="1">
    <location>
        <begin position="1"/>
        <end position="14"/>
    </location>
</feature>
<dbReference type="Proteomes" id="UP001321473">
    <property type="component" value="Unassembled WGS sequence"/>
</dbReference>
<evidence type="ECO:0000313" key="3">
    <source>
        <dbReference type="Proteomes" id="UP001321473"/>
    </source>
</evidence>
<organism evidence="2 3">
    <name type="scientific">Amblyomma americanum</name>
    <name type="common">Lone star tick</name>
    <dbReference type="NCBI Taxonomy" id="6943"/>
    <lineage>
        <taxon>Eukaryota</taxon>
        <taxon>Metazoa</taxon>
        <taxon>Ecdysozoa</taxon>
        <taxon>Arthropoda</taxon>
        <taxon>Chelicerata</taxon>
        <taxon>Arachnida</taxon>
        <taxon>Acari</taxon>
        <taxon>Parasitiformes</taxon>
        <taxon>Ixodida</taxon>
        <taxon>Ixodoidea</taxon>
        <taxon>Ixodidae</taxon>
        <taxon>Amblyomminae</taxon>
        <taxon>Amblyomma</taxon>
    </lineage>
</organism>
<proteinExistence type="predicted"/>
<keyword evidence="3" id="KW-1185">Reference proteome</keyword>
<dbReference type="EMBL" id="JARKHS020003861">
    <property type="protein sequence ID" value="KAK8785154.1"/>
    <property type="molecule type" value="Genomic_DNA"/>
</dbReference>
<dbReference type="AlphaFoldDB" id="A0AAQ4FD27"/>
<feature type="region of interest" description="Disordered" evidence="1">
    <location>
        <begin position="1"/>
        <end position="35"/>
    </location>
</feature>
<reference evidence="2 3" key="1">
    <citation type="journal article" date="2023" name="Arcadia Sci">
        <title>De novo assembly of a long-read Amblyomma americanum tick genome.</title>
        <authorList>
            <person name="Chou S."/>
            <person name="Poskanzer K.E."/>
            <person name="Rollins M."/>
            <person name="Thuy-Boun P.S."/>
        </authorList>
    </citation>
    <scope>NUCLEOTIDE SEQUENCE [LARGE SCALE GENOMIC DNA]</scope>
    <source>
        <strain evidence="2">F_SG_1</strain>
        <tissue evidence="2">Salivary glands</tissue>
    </source>
</reference>
<evidence type="ECO:0000313" key="2">
    <source>
        <dbReference type="EMBL" id="KAK8785154.1"/>
    </source>
</evidence>
<sequence length="84" mass="9704">MSVEMSTRPQFTKNSKSDRRCPRQHRNKESWQLTLEDSTSKAKLRSALTLVGFCGSKALLLVRKTTFRSFKKLYNAEAVRRQPA</sequence>